<gene>
    <name evidence="2" type="ordered locus">Mevan_1661</name>
</gene>
<accession>A6UST1</accession>
<dbReference type="SUPFAM" id="SSF143555">
    <property type="entry name" value="FwdE-like"/>
    <property type="match status" value="1"/>
</dbReference>
<name>A6UST1_METVS</name>
<feature type="domain" description="Formylmethanofuran dehydrogenase subunit E" evidence="1">
    <location>
        <begin position="26"/>
        <end position="156"/>
    </location>
</feature>
<dbReference type="AlphaFoldDB" id="A6UST1"/>
<dbReference type="eggNOG" id="arCOG00763">
    <property type="taxonomic scope" value="Archaea"/>
</dbReference>
<dbReference type="InterPro" id="IPR003814">
    <property type="entry name" value="FmdEsu_dom"/>
</dbReference>
<dbReference type="HOGENOM" id="CLU_112307_0_0_2"/>
<dbReference type="KEGG" id="mvn:Mevan_1661"/>
<dbReference type="Gene3D" id="3.30.1330.130">
    <property type="match status" value="1"/>
</dbReference>
<dbReference type="RefSeq" id="WP_012066466.1">
    <property type="nucleotide sequence ID" value="NC_009634.1"/>
</dbReference>
<keyword evidence="3" id="KW-1185">Reference proteome</keyword>
<dbReference type="STRING" id="406327.Mevan_1661"/>
<organism evidence="2 3">
    <name type="scientific">Methanococcus vannielii (strain ATCC 35089 / DSM 1224 / JCM 13029 / OCM 148 / SB)</name>
    <dbReference type="NCBI Taxonomy" id="406327"/>
    <lineage>
        <taxon>Archaea</taxon>
        <taxon>Methanobacteriati</taxon>
        <taxon>Methanobacteriota</taxon>
        <taxon>Methanomada group</taxon>
        <taxon>Methanococci</taxon>
        <taxon>Methanococcales</taxon>
        <taxon>Methanococcaceae</taxon>
        <taxon>Methanococcus</taxon>
    </lineage>
</organism>
<evidence type="ECO:0000313" key="2">
    <source>
        <dbReference type="EMBL" id="ABR55553.1"/>
    </source>
</evidence>
<protein>
    <submittedName>
        <fullName evidence="2">Formylmethanofuran dehydrogenase subunit E region</fullName>
    </submittedName>
</protein>
<dbReference type="PANTHER" id="PTHR39418">
    <property type="entry name" value="DEHYDROGENASE-RELATED"/>
    <property type="match status" value="1"/>
</dbReference>
<dbReference type="GeneID" id="5325465"/>
<evidence type="ECO:0000313" key="3">
    <source>
        <dbReference type="Proteomes" id="UP000001107"/>
    </source>
</evidence>
<evidence type="ECO:0000259" key="1">
    <source>
        <dbReference type="Pfam" id="PF02663"/>
    </source>
</evidence>
<dbReference type="InterPro" id="IPR053194">
    <property type="entry name" value="tRNA_methyltr_O"/>
</dbReference>
<proteinExistence type="predicted"/>
<dbReference type="PANTHER" id="PTHR39418:SF1">
    <property type="entry name" value="DEHYDROGENASE"/>
    <property type="match status" value="1"/>
</dbReference>
<dbReference type="OrthoDB" id="147457at2157"/>
<reference evidence="2" key="1">
    <citation type="submission" date="2007-06" db="EMBL/GenBank/DDBJ databases">
        <title>Complete sequence of Methanococcus vannielii SB.</title>
        <authorList>
            <consortium name="US DOE Joint Genome Institute"/>
            <person name="Copeland A."/>
            <person name="Lucas S."/>
            <person name="Lapidus A."/>
            <person name="Barry K."/>
            <person name="Glavina del Rio T."/>
            <person name="Dalin E."/>
            <person name="Tice H."/>
            <person name="Pitluck S."/>
            <person name="Chain P."/>
            <person name="Malfatti S."/>
            <person name="Shin M."/>
            <person name="Vergez L."/>
            <person name="Schmutz J."/>
            <person name="Larimer F."/>
            <person name="Land M."/>
            <person name="Hauser L."/>
            <person name="Kyrpides N."/>
            <person name="Anderson I."/>
            <person name="Sieprawska-Lupa M."/>
            <person name="Whitman W.B."/>
            <person name="Richardson P."/>
        </authorList>
    </citation>
    <scope>NUCLEOTIDE SEQUENCE [LARGE SCALE GENOMIC DNA]</scope>
    <source>
        <strain evidence="2">SB</strain>
    </source>
</reference>
<sequence length="191" mass="21465">MHEADEILNLVSDPHLLSQFKRITKFHGFPTAGALVGIQMYNLSKEILNFNENDRIYVVSETYNCLPDAFQILGNASIGNKGLRIDDNGKMAAKVNAWAPSGDTINGVRIILDPEKTKKYPILHAWYMNTEKITHKAAVTELLKAGFEVYSYEFVEVIAPSKPKKKVELCEICKEPFLQKNGETKCLACTK</sequence>
<dbReference type="EMBL" id="CP000742">
    <property type="protein sequence ID" value="ABR55553.1"/>
    <property type="molecule type" value="Genomic_DNA"/>
</dbReference>
<dbReference type="Proteomes" id="UP000001107">
    <property type="component" value="Chromosome"/>
</dbReference>
<dbReference type="Pfam" id="PF02663">
    <property type="entry name" value="FmdE"/>
    <property type="match status" value="1"/>
</dbReference>